<name>A0AAC9D1G9_9FLAO</name>
<organism evidence="1 2">
    <name type="scientific">Flavobacterium anhuiense</name>
    <dbReference type="NCBI Taxonomy" id="459526"/>
    <lineage>
        <taxon>Bacteria</taxon>
        <taxon>Pseudomonadati</taxon>
        <taxon>Bacteroidota</taxon>
        <taxon>Flavobacteriia</taxon>
        <taxon>Flavobacteriales</taxon>
        <taxon>Flavobacteriaceae</taxon>
        <taxon>Flavobacterium</taxon>
    </lineage>
</organism>
<dbReference type="KEGG" id="fjg:BB050_01790"/>
<evidence type="ECO:0008006" key="3">
    <source>
        <dbReference type="Google" id="ProtNLM"/>
    </source>
</evidence>
<dbReference type="GeneID" id="32307671"/>
<reference evidence="1 2" key="1">
    <citation type="submission" date="2016-08" db="EMBL/GenBank/DDBJ databases">
        <title>Complete genome sequence of Flavobacterium johnsoniae strain GSE09, a volatile-producing biocontrol agent isolated from cucumber (Cucumis sativus).</title>
        <authorList>
            <person name="Jeong J.-J."/>
            <person name="Oh J.Y."/>
            <person name="Jim Y.J."/>
            <person name="Sang M.K."/>
            <person name="Kim K.D."/>
        </authorList>
    </citation>
    <scope>NUCLEOTIDE SEQUENCE [LARGE SCALE GENOMIC DNA]</scope>
    <source>
        <strain evidence="1 2">GSE09</strain>
    </source>
</reference>
<dbReference type="PROSITE" id="PS51257">
    <property type="entry name" value="PROKAR_LIPOPROTEIN"/>
    <property type="match status" value="1"/>
</dbReference>
<dbReference type="Proteomes" id="UP000093276">
    <property type="component" value="Chromosome"/>
</dbReference>
<gene>
    <name evidence="1" type="ORF">BB050_01790</name>
</gene>
<accession>A0AAC9D1G9</accession>
<evidence type="ECO:0000313" key="1">
    <source>
        <dbReference type="EMBL" id="AOC94916.1"/>
    </source>
</evidence>
<protein>
    <recommendedName>
        <fullName evidence="3">PKD domain-containing protein</fullName>
    </recommendedName>
</protein>
<dbReference type="AlphaFoldDB" id="A0AAC9D1G9"/>
<proteinExistence type="predicted"/>
<dbReference type="EMBL" id="CP016907">
    <property type="protein sequence ID" value="AOC94916.1"/>
    <property type="molecule type" value="Genomic_DNA"/>
</dbReference>
<evidence type="ECO:0000313" key="2">
    <source>
        <dbReference type="Proteomes" id="UP000093276"/>
    </source>
</evidence>
<dbReference type="RefSeq" id="WP_066033318.1">
    <property type="nucleotide sequence ID" value="NZ_CP016907.1"/>
</dbReference>
<sequence length="286" mass="32070">MKRILYILIAAVTMGSLLFSCEAIEDRESLPAVTLTSETLKFSVTQDATNKNLVNFKSDDPTVIPFWKYVDASGNELGHSNKSSDQVILPFAGKYTIYYTAYTRGGSVEAVPVTVNVPENDESYFRDPKWQMLTNGVDGKTWVLDFTDPVGWAGLDYPYNPKGSDYWNWFPDYASNSWVMTNKNWGEMYFDLNGNYNTSVTQTAIANSNQTTKKGTYSFDIANNKLVFNGGVQMLYGGDYYGDCSNWISVKVVELTATSLRLAVVRDQSRTGEGVCLIVFHYKPKS</sequence>